<dbReference type="STRING" id="10029.G3HDP0"/>
<dbReference type="Gene3D" id="1.10.1300.10">
    <property type="entry name" value="3'5'-cyclic nucleotide phosphodiesterase, catalytic domain"/>
    <property type="match status" value="2"/>
</dbReference>
<keyword evidence="10" id="KW-1133">Transmembrane helix</keyword>
<evidence type="ECO:0000313" key="13">
    <source>
        <dbReference type="Proteomes" id="UP000001075"/>
    </source>
</evidence>
<dbReference type="SUPFAM" id="SSF109604">
    <property type="entry name" value="HD-domain/PDEase-like"/>
    <property type="match status" value="1"/>
</dbReference>
<evidence type="ECO:0000259" key="11">
    <source>
        <dbReference type="PROSITE" id="PS51845"/>
    </source>
</evidence>
<organism evidence="12 13">
    <name type="scientific">Cricetulus griseus</name>
    <name type="common">Chinese hamster</name>
    <name type="synonym">Cricetulus barabensis griseus</name>
    <dbReference type="NCBI Taxonomy" id="10029"/>
    <lineage>
        <taxon>Eukaryota</taxon>
        <taxon>Metazoa</taxon>
        <taxon>Chordata</taxon>
        <taxon>Craniata</taxon>
        <taxon>Vertebrata</taxon>
        <taxon>Euteleostomi</taxon>
        <taxon>Mammalia</taxon>
        <taxon>Eutheria</taxon>
        <taxon>Euarchontoglires</taxon>
        <taxon>Glires</taxon>
        <taxon>Rodentia</taxon>
        <taxon>Myomorpha</taxon>
        <taxon>Muroidea</taxon>
        <taxon>Cricetidae</taxon>
        <taxon>Cricetinae</taxon>
        <taxon>Cricetulus</taxon>
    </lineage>
</organism>
<feature type="domain" description="PDEase" evidence="11">
    <location>
        <begin position="1"/>
        <end position="259"/>
    </location>
</feature>
<evidence type="ECO:0000256" key="5">
    <source>
        <dbReference type="ARBA" id="ARBA00023149"/>
    </source>
</evidence>
<comment type="catalytic activity">
    <reaction evidence="7">
        <text>3',5'-cyclic GMP + H2O = GMP + H(+)</text>
        <dbReference type="Rhea" id="RHEA:16957"/>
        <dbReference type="ChEBI" id="CHEBI:15377"/>
        <dbReference type="ChEBI" id="CHEBI:15378"/>
        <dbReference type="ChEBI" id="CHEBI:57746"/>
        <dbReference type="ChEBI" id="CHEBI:58115"/>
    </reaction>
    <physiologicalReaction direction="left-to-right" evidence="7">
        <dbReference type="Rhea" id="RHEA:16958"/>
    </physiologicalReaction>
</comment>
<keyword evidence="10" id="KW-0812">Transmembrane</keyword>
<evidence type="ECO:0000313" key="12">
    <source>
        <dbReference type="EMBL" id="EGW04804.1"/>
    </source>
</evidence>
<gene>
    <name evidence="12" type="ORF">I79_008626</name>
</gene>
<dbReference type="InterPro" id="IPR023088">
    <property type="entry name" value="PDEase"/>
</dbReference>
<dbReference type="GO" id="GO:0004114">
    <property type="term" value="F:3',5'-cyclic-nucleotide phosphodiesterase activity"/>
    <property type="evidence" value="ECO:0007669"/>
    <property type="project" value="UniProtKB-EC"/>
</dbReference>
<reference evidence="13" key="1">
    <citation type="journal article" date="2011" name="Nat. Biotechnol.">
        <title>The genomic sequence of the Chinese hamster ovary (CHO)-K1 cell line.</title>
        <authorList>
            <person name="Xu X."/>
            <person name="Nagarajan H."/>
            <person name="Lewis N.E."/>
            <person name="Pan S."/>
            <person name="Cai Z."/>
            <person name="Liu X."/>
            <person name="Chen W."/>
            <person name="Xie M."/>
            <person name="Wang W."/>
            <person name="Hammond S."/>
            <person name="Andersen M.R."/>
            <person name="Neff N."/>
            <person name="Passarelli B."/>
            <person name="Koh W."/>
            <person name="Fan H.C."/>
            <person name="Wang J."/>
            <person name="Gui Y."/>
            <person name="Lee K.H."/>
            <person name="Betenbaugh M.J."/>
            <person name="Quake S.R."/>
            <person name="Famili I."/>
            <person name="Palsson B.O."/>
            <person name="Wang J."/>
        </authorList>
    </citation>
    <scope>NUCLEOTIDE SEQUENCE [LARGE SCALE GENOMIC DNA]</scope>
    <source>
        <strain evidence="13">CHO K1 cell line</strain>
    </source>
</reference>
<evidence type="ECO:0000256" key="8">
    <source>
        <dbReference type="ARBA" id="ARBA00033709"/>
    </source>
</evidence>
<dbReference type="PROSITE" id="PS51845">
    <property type="entry name" value="PDEASE_I_2"/>
    <property type="match status" value="1"/>
</dbReference>
<dbReference type="Pfam" id="PF00233">
    <property type="entry name" value="PDEase_I"/>
    <property type="match status" value="2"/>
</dbReference>
<evidence type="ECO:0000256" key="2">
    <source>
        <dbReference type="ARBA" id="ARBA00022535"/>
    </source>
</evidence>
<protein>
    <submittedName>
        <fullName evidence="12">Calcium/calmodulin-dependent 3',5'-cyclic nucleotide phosphodiesterase 1C</fullName>
    </submittedName>
</protein>
<dbReference type="InParanoid" id="G3HDP0"/>
<comment type="catalytic activity">
    <reaction evidence="8">
        <text>a nucleoside 3',5'-cyclic phosphate + H2O = a nucleoside 5'-phosphate + H(+)</text>
        <dbReference type="Rhea" id="RHEA:14653"/>
        <dbReference type="ChEBI" id="CHEBI:15377"/>
        <dbReference type="ChEBI" id="CHEBI:15378"/>
        <dbReference type="ChEBI" id="CHEBI:57867"/>
        <dbReference type="ChEBI" id="CHEBI:58464"/>
        <dbReference type="EC" id="3.1.4.17"/>
    </reaction>
    <physiologicalReaction direction="left-to-right" evidence="8">
        <dbReference type="Rhea" id="RHEA:14654"/>
    </physiologicalReaction>
</comment>
<dbReference type="PANTHER" id="PTHR11347">
    <property type="entry name" value="CYCLIC NUCLEOTIDE PHOSPHODIESTERASE"/>
    <property type="match status" value="1"/>
</dbReference>
<feature type="binding site" evidence="9">
    <location>
        <position position="221"/>
    </location>
    <ligand>
        <name>Zn(2+)</name>
        <dbReference type="ChEBI" id="CHEBI:29105"/>
        <label>1</label>
    </ligand>
</feature>
<proteinExistence type="inferred from homology"/>
<evidence type="ECO:0000256" key="4">
    <source>
        <dbReference type="ARBA" id="ARBA00022801"/>
    </source>
</evidence>
<dbReference type="InterPro" id="IPR036971">
    <property type="entry name" value="PDEase_catalytic_dom_sf"/>
</dbReference>
<keyword evidence="4" id="KW-0378">Hydrolase</keyword>
<dbReference type="GO" id="GO:0007165">
    <property type="term" value="P:signal transduction"/>
    <property type="evidence" value="ECO:0007669"/>
    <property type="project" value="InterPro"/>
</dbReference>
<comment type="catalytic activity">
    <reaction evidence="6">
        <text>3',5'-cyclic AMP + H2O = AMP + H(+)</text>
        <dbReference type="Rhea" id="RHEA:25277"/>
        <dbReference type="ChEBI" id="CHEBI:15377"/>
        <dbReference type="ChEBI" id="CHEBI:15378"/>
        <dbReference type="ChEBI" id="CHEBI:58165"/>
        <dbReference type="ChEBI" id="CHEBI:456215"/>
    </reaction>
    <physiologicalReaction direction="left-to-right" evidence="6">
        <dbReference type="Rhea" id="RHEA:25278"/>
    </physiologicalReaction>
</comment>
<accession>G3HDP0</accession>
<evidence type="ECO:0000256" key="7">
    <source>
        <dbReference type="ARBA" id="ARBA00033684"/>
    </source>
</evidence>
<dbReference type="InterPro" id="IPR002073">
    <property type="entry name" value="PDEase_catalytic_dom"/>
</dbReference>
<feature type="transmembrane region" description="Helical" evidence="10">
    <location>
        <begin position="153"/>
        <end position="175"/>
    </location>
</feature>
<dbReference type="InterPro" id="IPR023174">
    <property type="entry name" value="PDEase_CS"/>
</dbReference>
<dbReference type="InterPro" id="IPR013706">
    <property type="entry name" value="PDE1_N"/>
</dbReference>
<comment type="similarity">
    <text evidence="1">Belongs to the cyclic nucleotide phosphodiesterase family. PDE1 subfamily.</text>
</comment>
<keyword evidence="3 9" id="KW-0479">Metal-binding</keyword>
<keyword evidence="2" id="KW-0140">cGMP</keyword>
<evidence type="ECO:0000256" key="6">
    <source>
        <dbReference type="ARBA" id="ARBA00033675"/>
    </source>
</evidence>
<evidence type="ECO:0000256" key="1">
    <source>
        <dbReference type="ARBA" id="ARBA00010664"/>
    </source>
</evidence>
<dbReference type="AlphaFoldDB" id="G3HDP0"/>
<evidence type="ECO:0000256" key="10">
    <source>
        <dbReference type="SAM" id="Phobius"/>
    </source>
</evidence>
<evidence type="ECO:0000256" key="9">
    <source>
        <dbReference type="PIRSR" id="PIRSR623088-3"/>
    </source>
</evidence>
<dbReference type="GO" id="GO:0046872">
    <property type="term" value="F:metal ion binding"/>
    <property type="evidence" value="ECO:0007669"/>
    <property type="project" value="UniProtKB-KW"/>
</dbReference>
<dbReference type="Proteomes" id="UP000001075">
    <property type="component" value="Unassembled WGS sequence"/>
</dbReference>
<keyword evidence="10" id="KW-0472">Membrane</keyword>
<sequence length="259" mass="30575">MQSYFYWLIRILFFSLSLFWNRLRCLVKQLEKGDVNVVDLKKNIEYAASVLEAVYIDETRKLLDTEDELSDIQTDSVPSEVRDWLASTFTRKMGLMKKKTEEKPKFRSIVHAVQAGIFVERFIAYFPVQETWFQNSHWGQGALGFVIVGTNRIVWNIVKILMVIVMTTLFSWHWLTELEILAMVFAAAIHDFEHTGTTNNFHIQTRIDRAKTMSLILHAADISHPAKTWELHYRWTMALMEEFFRQVPFSLCFVHYCEY</sequence>
<feature type="transmembrane region" description="Helical" evidence="10">
    <location>
        <begin position="6"/>
        <end position="23"/>
    </location>
</feature>
<keyword evidence="5" id="KW-0114">cAMP</keyword>
<dbReference type="PRINTS" id="PR00387">
    <property type="entry name" value="PDIESTERASE1"/>
</dbReference>
<name>G3HDP0_CRIGR</name>
<dbReference type="PROSITE" id="PS00126">
    <property type="entry name" value="PDEASE_I_1"/>
    <property type="match status" value="1"/>
</dbReference>
<dbReference type="EMBL" id="JH000300">
    <property type="protein sequence ID" value="EGW04804.1"/>
    <property type="molecule type" value="Genomic_DNA"/>
</dbReference>
<evidence type="ECO:0000256" key="3">
    <source>
        <dbReference type="ARBA" id="ARBA00022723"/>
    </source>
</evidence>
<dbReference type="Pfam" id="PF08499">
    <property type="entry name" value="PDEase_I_N"/>
    <property type="match status" value="1"/>
</dbReference>